<dbReference type="SUPFAM" id="SSF54768">
    <property type="entry name" value="dsRNA-binding domain-like"/>
    <property type="match status" value="2"/>
</dbReference>
<keyword evidence="4" id="KW-1185">Reference proteome</keyword>
<dbReference type="Pfam" id="PF00035">
    <property type="entry name" value="dsrm"/>
    <property type="match status" value="1"/>
</dbReference>
<comment type="caution">
    <text evidence="3">The sequence shown here is derived from an EMBL/GenBank/DDBJ whole genome shotgun (WGS) entry which is preliminary data.</text>
</comment>
<dbReference type="EMBL" id="JAHRIO010013918">
    <property type="protein sequence ID" value="MEQ2163260.1"/>
    <property type="molecule type" value="Genomic_DNA"/>
</dbReference>
<sequence length="132" mass="14782">MRLNQYQSRLEYRLISQTGPVHEPVFTMSVDVKGKTYEASGPSKRAAKLNVAIKGPLLTKNGKNPVMELNEKRRSLKYVVLKETGRSSAKSFVMQASLQHLAEQTNLCRCQCQSTICSFLNSNCNKVLLCIS</sequence>
<keyword evidence="1" id="KW-0694">RNA-binding</keyword>
<dbReference type="PANTHER" id="PTHR10910">
    <property type="entry name" value="EUKARYOTE SPECIFIC DSRNA BINDING PROTEIN"/>
    <property type="match status" value="1"/>
</dbReference>
<reference evidence="3 4" key="1">
    <citation type="submission" date="2021-06" db="EMBL/GenBank/DDBJ databases">
        <authorList>
            <person name="Palmer J.M."/>
        </authorList>
    </citation>
    <scope>NUCLEOTIDE SEQUENCE [LARGE SCALE GENOMIC DNA]</scope>
    <source>
        <strain evidence="3 4">GA_2019</strain>
        <tissue evidence="3">Muscle</tissue>
    </source>
</reference>
<evidence type="ECO:0000259" key="2">
    <source>
        <dbReference type="PROSITE" id="PS50137"/>
    </source>
</evidence>
<evidence type="ECO:0000313" key="4">
    <source>
        <dbReference type="Proteomes" id="UP001476798"/>
    </source>
</evidence>
<name>A0ABV0MW37_9TELE</name>
<feature type="domain" description="DRBM" evidence="2">
    <location>
        <begin position="1"/>
        <end position="52"/>
    </location>
</feature>
<organism evidence="3 4">
    <name type="scientific">Goodea atripinnis</name>
    <dbReference type="NCBI Taxonomy" id="208336"/>
    <lineage>
        <taxon>Eukaryota</taxon>
        <taxon>Metazoa</taxon>
        <taxon>Chordata</taxon>
        <taxon>Craniata</taxon>
        <taxon>Vertebrata</taxon>
        <taxon>Euteleostomi</taxon>
        <taxon>Actinopterygii</taxon>
        <taxon>Neopterygii</taxon>
        <taxon>Teleostei</taxon>
        <taxon>Neoteleostei</taxon>
        <taxon>Acanthomorphata</taxon>
        <taxon>Ovalentaria</taxon>
        <taxon>Atherinomorphae</taxon>
        <taxon>Cyprinodontiformes</taxon>
        <taxon>Goodeidae</taxon>
        <taxon>Goodea</taxon>
    </lineage>
</organism>
<gene>
    <name evidence="3" type="ORF">GOODEAATRI_028388</name>
</gene>
<dbReference type="PANTHER" id="PTHR10910:SF17">
    <property type="entry name" value="DOUBLE-STRANDED RNA-SPECIFIC EDITASE B2"/>
    <property type="match status" value="1"/>
</dbReference>
<evidence type="ECO:0000256" key="1">
    <source>
        <dbReference type="PROSITE-ProRule" id="PRU00266"/>
    </source>
</evidence>
<accession>A0ABV0MW37</accession>
<dbReference type="PROSITE" id="PS50137">
    <property type="entry name" value="DS_RBD"/>
    <property type="match status" value="1"/>
</dbReference>
<dbReference type="Proteomes" id="UP001476798">
    <property type="component" value="Unassembled WGS sequence"/>
</dbReference>
<protein>
    <recommendedName>
        <fullName evidence="2">DRBM domain-containing protein</fullName>
    </recommendedName>
</protein>
<evidence type="ECO:0000313" key="3">
    <source>
        <dbReference type="EMBL" id="MEQ2163260.1"/>
    </source>
</evidence>
<dbReference type="Gene3D" id="3.30.160.20">
    <property type="match status" value="2"/>
</dbReference>
<proteinExistence type="predicted"/>
<dbReference type="InterPro" id="IPR014720">
    <property type="entry name" value="dsRBD_dom"/>
</dbReference>
<dbReference type="SMART" id="SM00358">
    <property type="entry name" value="DSRM"/>
    <property type="match status" value="1"/>
</dbReference>